<dbReference type="Pfam" id="PF16669">
    <property type="entry name" value="TTC5_OB"/>
    <property type="match status" value="1"/>
</dbReference>
<evidence type="ECO:0000313" key="5">
    <source>
        <dbReference type="Proteomes" id="UP000695022"/>
    </source>
</evidence>
<dbReference type="InterPro" id="IPR019734">
    <property type="entry name" value="TPR_rpt"/>
</dbReference>
<dbReference type="PROSITE" id="PS50005">
    <property type="entry name" value="TPR"/>
    <property type="match status" value="1"/>
</dbReference>
<feature type="domain" description="Tetratricopeptide repeat protein 5 OB fold" evidence="4">
    <location>
        <begin position="263"/>
        <end position="375"/>
    </location>
</feature>
<dbReference type="Pfam" id="PF07719">
    <property type="entry name" value="TPR_2"/>
    <property type="match status" value="1"/>
</dbReference>
<evidence type="ECO:0000313" key="6">
    <source>
        <dbReference type="RefSeq" id="XP_014661430.1"/>
    </source>
</evidence>
<proteinExistence type="predicted"/>
<dbReference type="GeneID" id="106804668"/>
<organism evidence="5 6">
    <name type="scientific">Priapulus caudatus</name>
    <name type="common">Priapulid worm</name>
    <dbReference type="NCBI Taxonomy" id="37621"/>
    <lineage>
        <taxon>Eukaryota</taxon>
        <taxon>Metazoa</taxon>
        <taxon>Ecdysozoa</taxon>
        <taxon>Scalidophora</taxon>
        <taxon>Priapulida</taxon>
        <taxon>Priapulimorpha</taxon>
        <taxon>Priapulimorphida</taxon>
        <taxon>Priapulidae</taxon>
        <taxon>Priapulus</taxon>
    </lineage>
</organism>
<gene>
    <name evidence="6" type="primary">LOC106804668</name>
</gene>
<evidence type="ECO:0000259" key="4">
    <source>
        <dbReference type="Pfam" id="PF16669"/>
    </source>
</evidence>
<dbReference type="InterPro" id="IPR013105">
    <property type="entry name" value="TPR_2"/>
</dbReference>
<dbReference type="Gene3D" id="1.25.40.10">
    <property type="entry name" value="Tetratricopeptide repeat domain"/>
    <property type="match status" value="1"/>
</dbReference>
<dbReference type="InterPro" id="IPR038645">
    <property type="entry name" value="TTC5_OB_sf"/>
</dbReference>
<dbReference type="InterPro" id="IPR032076">
    <property type="entry name" value="TTC5_OB"/>
</dbReference>
<evidence type="ECO:0000256" key="1">
    <source>
        <dbReference type="ARBA" id="ARBA00022737"/>
    </source>
</evidence>
<keyword evidence="1" id="KW-0677">Repeat</keyword>
<feature type="repeat" description="TPR" evidence="3">
    <location>
        <begin position="49"/>
        <end position="82"/>
    </location>
</feature>
<dbReference type="InterPro" id="IPR011990">
    <property type="entry name" value="TPR-like_helical_dom_sf"/>
</dbReference>
<dbReference type="Gene3D" id="2.40.50.550">
    <property type="match status" value="1"/>
</dbReference>
<dbReference type="SUPFAM" id="SSF48452">
    <property type="entry name" value="TPR-like"/>
    <property type="match status" value="1"/>
</dbReference>
<evidence type="ECO:0000256" key="2">
    <source>
        <dbReference type="ARBA" id="ARBA00022803"/>
    </source>
</evidence>
<keyword evidence="2 3" id="KW-0802">TPR repeat</keyword>
<keyword evidence="5" id="KW-1185">Reference proteome</keyword>
<dbReference type="RefSeq" id="XP_014661430.1">
    <property type="nucleotide sequence ID" value="XM_014805944.1"/>
</dbReference>
<reference evidence="6" key="1">
    <citation type="submission" date="2025-08" db="UniProtKB">
        <authorList>
            <consortium name="RefSeq"/>
        </authorList>
    </citation>
    <scope>IDENTIFICATION</scope>
</reference>
<sequence length="385" mass="42791">MKNVKYKCEVLPRAEMLYLEGKALNVTSSHNPEAQDALAKAVKLNPRLVEAWNQLGECYWKQGDMQGAHNCFTGALSQQKNKVSLRNLSMVLRQQRKTPDEKLRNIQESVSKARDAVQMDIADGTSWSVLGNAYLSLFFSTNQDSRILKQCMQAYSQAEKDPVANCNPDLHHNRAVMLQYEEDYEASIRGYQRAHDLDPLWPEPQTKLQSLLDYLSKVTELVEQKGRLKGKKLQQLLRSMNAQKDLGPYSGSTYTSGTGASVKLSHVPLKQLNKGLNSGKVILGRVVCSVSSGNNVPFTFCMVDSDATCFSVTLYNLAAGQGVIIGDSVAIPEPILSNVDVEFNSKKYHFWNVRVESPVVLAVNGKMLSKDKLAAPVFSVSILKE</sequence>
<accession>A0ABM1DNA9</accession>
<dbReference type="SMART" id="SM00028">
    <property type="entry name" value="TPR"/>
    <property type="match status" value="2"/>
</dbReference>
<evidence type="ECO:0000256" key="3">
    <source>
        <dbReference type="PROSITE-ProRule" id="PRU00339"/>
    </source>
</evidence>
<dbReference type="Proteomes" id="UP000695022">
    <property type="component" value="Unplaced"/>
</dbReference>
<name>A0ABM1DNA9_PRICU</name>
<protein>
    <submittedName>
        <fullName evidence="6">Tetratricopeptide repeat protein 5-like</fullName>
    </submittedName>
</protein>